<gene>
    <name evidence="1" type="ORF">DFR46_0915</name>
</gene>
<sequence>MNDNRHVTARNWMIAAGALALGACGDGQLSETEVTTNGMAEDTAEAPQLLTPVDTVPEVAAPELAPISYADIEAELEAGAGCSVEDDGKALLVAVEGDAIALPNGTLRHFEFDGDLDAMWDGGTFTAGVFSITVTPGEGEGEQIEEVRVKPATVVIREEGQDGETEMRAEWHCGS</sequence>
<reference evidence="1 2" key="1">
    <citation type="submission" date="2018-07" db="EMBL/GenBank/DDBJ databases">
        <title>Genomic Encyclopedia of Type Strains, Phase IV (KMG-IV): sequencing the most valuable type-strain genomes for metagenomic binning, comparative biology and taxonomic classification.</title>
        <authorList>
            <person name="Goeker M."/>
        </authorList>
    </citation>
    <scope>NUCLEOTIDE SEQUENCE [LARGE SCALE GENOMIC DNA]</scope>
    <source>
        <strain evidence="1 2">DSM 26725</strain>
    </source>
</reference>
<comment type="caution">
    <text evidence="1">The sequence shown here is derived from an EMBL/GenBank/DDBJ whole genome shotgun (WGS) entry which is preliminary data.</text>
</comment>
<dbReference type="Proteomes" id="UP000256310">
    <property type="component" value="Unassembled WGS sequence"/>
</dbReference>
<evidence type="ECO:0000313" key="2">
    <source>
        <dbReference type="Proteomes" id="UP000256310"/>
    </source>
</evidence>
<evidence type="ECO:0008006" key="3">
    <source>
        <dbReference type="Google" id="ProtNLM"/>
    </source>
</evidence>
<dbReference type="EMBL" id="QRDP01000004">
    <property type="protein sequence ID" value="RED15907.1"/>
    <property type="molecule type" value="Genomic_DNA"/>
</dbReference>
<protein>
    <recommendedName>
        <fullName evidence="3">Lipoprotein</fullName>
    </recommendedName>
</protein>
<accession>A0A3D9FE97</accession>
<dbReference type="AlphaFoldDB" id="A0A3D9FE97"/>
<dbReference type="PROSITE" id="PS51257">
    <property type="entry name" value="PROKAR_LIPOPROTEIN"/>
    <property type="match status" value="1"/>
</dbReference>
<organism evidence="1 2">
    <name type="scientific">Parasphingopyxis lamellibrachiae</name>
    <dbReference type="NCBI Taxonomy" id="680125"/>
    <lineage>
        <taxon>Bacteria</taxon>
        <taxon>Pseudomonadati</taxon>
        <taxon>Pseudomonadota</taxon>
        <taxon>Alphaproteobacteria</taxon>
        <taxon>Sphingomonadales</taxon>
        <taxon>Sphingomonadaceae</taxon>
        <taxon>Parasphingopyxis</taxon>
    </lineage>
</organism>
<dbReference type="RefSeq" id="WP_116235373.1">
    <property type="nucleotide sequence ID" value="NZ_QRDP01000004.1"/>
</dbReference>
<proteinExistence type="predicted"/>
<keyword evidence="2" id="KW-1185">Reference proteome</keyword>
<name>A0A3D9FE97_9SPHN</name>
<evidence type="ECO:0000313" key="1">
    <source>
        <dbReference type="EMBL" id="RED15907.1"/>
    </source>
</evidence>